<feature type="transmembrane region" description="Helical" evidence="6">
    <location>
        <begin position="241"/>
        <end position="263"/>
    </location>
</feature>
<keyword evidence="2" id="KW-1003">Cell membrane</keyword>
<feature type="transmembrane region" description="Helical" evidence="6">
    <location>
        <begin position="203"/>
        <end position="221"/>
    </location>
</feature>
<evidence type="ECO:0000313" key="9">
    <source>
        <dbReference type="Proteomes" id="UP000334340"/>
    </source>
</evidence>
<comment type="subcellular location">
    <subcellularLocation>
        <location evidence="1">Cell membrane</location>
        <topology evidence="1">Multi-pass membrane protein</topology>
    </subcellularLocation>
</comment>
<feature type="domain" description="Copper resistance protein D" evidence="7">
    <location>
        <begin position="199"/>
        <end position="299"/>
    </location>
</feature>
<dbReference type="AlphaFoldDB" id="A0A564ZGZ8"/>
<accession>A0A564ZGZ8</accession>
<sequence length="349" mass="38172">MSNLLTPLYVFVLWIDFAGFTTLIGTLAFQYLIVRPVSRSSRDVEPVERRLLQVEAWALALVAMASLLELLLRALEMGGGVLSNVGNALPSILLETRYGTIWLVRIGLIGVVAVGWRFWPGITLSAGIRLLGAASIALTRSLSGHAADWGDVTLAVLMDWLHLLAISVWIGGLLVIGFVLRAALTPTSDQDAALGFALIARRFSILATVCVAGLLITGLLHPRLQLMSFSTLFRIPYGWTLLTKLSLLLLMLLLAALNRYYLLPKLGRGGDGQTRLLVITIGRLEWLLAVLVLISSALLTQLTPARSIRRQEHPQPHAVHRPAAEEDPSKHFVLHPLAGVNTTVRQEDD</sequence>
<evidence type="ECO:0000256" key="3">
    <source>
        <dbReference type="ARBA" id="ARBA00022692"/>
    </source>
</evidence>
<evidence type="ECO:0000259" key="7">
    <source>
        <dbReference type="Pfam" id="PF05425"/>
    </source>
</evidence>
<protein>
    <submittedName>
        <fullName evidence="8">Membrane protein</fullName>
    </submittedName>
</protein>
<dbReference type="PANTHER" id="PTHR34820:SF4">
    <property type="entry name" value="INNER MEMBRANE PROTEIN YEBZ"/>
    <property type="match status" value="1"/>
</dbReference>
<keyword evidence="5 6" id="KW-0472">Membrane</keyword>
<organism evidence="8 9">
    <name type="scientific">Candidatus Methylomirabilis lanthanidiphila</name>
    <dbReference type="NCBI Taxonomy" id="2211376"/>
    <lineage>
        <taxon>Bacteria</taxon>
        <taxon>Candidatus Methylomirabilota</taxon>
        <taxon>Candidatus Methylomirabilia</taxon>
        <taxon>Candidatus Methylomirabilales</taxon>
        <taxon>Candidatus Methylomirabilaceae</taxon>
        <taxon>Candidatus Methylomirabilis</taxon>
    </lineage>
</organism>
<dbReference type="Proteomes" id="UP000334340">
    <property type="component" value="Unassembled WGS sequence"/>
</dbReference>
<proteinExistence type="predicted"/>
<feature type="transmembrane region" description="Helical" evidence="6">
    <location>
        <begin position="284"/>
        <end position="302"/>
    </location>
</feature>
<feature type="transmembrane region" description="Helical" evidence="6">
    <location>
        <begin position="163"/>
        <end position="183"/>
    </location>
</feature>
<dbReference type="GO" id="GO:0006825">
    <property type="term" value="P:copper ion transport"/>
    <property type="evidence" value="ECO:0007669"/>
    <property type="project" value="InterPro"/>
</dbReference>
<keyword evidence="3 6" id="KW-0812">Transmembrane</keyword>
<name>A0A564ZGZ8_9BACT</name>
<evidence type="ECO:0000256" key="4">
    <source>
        <dbReference type="ARBA" id="ARBA00022989"/>
    </source>
</evidence>
<dbReference type="InterPro" id="IPR032694">
    <property type="entry name" value="CopC/D"/>
</dbReference>
<dbReference type="PANTHER" id="PTHR34820">
    <property type="entry name" value="INNER MEMBRANE PROTEIN YEBZ"/>
    <property type="match status" value="1"/>
</dbReference>
<dbReference type="InterPro" id="IPR008457">
    <property type="entry name" value="Cu-R_CopD_dom"/>
</dbReference>
<evidence type="ECO:0000313" key="8">
    <source>
        <dbReference type="EMBL" id="VUZ84621.1"/>
    </source>
</evidence>
<dbReference type="EMBL" id="CABIKM010000015">
    <property type="protein sequence ID" value="VUZ84621.1"/>
    <property type="molecule type" value="Genomic_DNA"/>
</dbReference>
<keyword evidence="4 6" id="KW-1133">Transmembrane helix</keyword>
<evidence type="ECO:0000256" key="6">
    <source>
        <dbReference type="SAM" id="Phobius"/>
    </source>
</evidence>
<gene>
    <name evidence="8" type="ORF">MELA_00994</name>
</gene>
<feature type="transmembrane region" description="Helical" evidence="6">
    <location>
        <begin position="99"/>
        <end position="119"/>
    </location>
</feature>
<dbReference type="Pfam" id="PF05425">
    <property type="entry name" value="CopD"/>
    <property type="match status" value="1"/>
</dbReference>
<feature type="transmembrane region" description="Helical" evidence="6">
    <location>
        <begin position="12"/>
        <end position="33"/>
    </location>
</feature>
<evidence type="ECO:0000256" key="5">
    <source>
        <dbReference type="ARBA" id="ARBA00023136"/>
    </source>
</evidence>
<reference evidence="8 9" key="1">
    <citation type="submission" date="2019-07" db="EMBL/GenBank/DDBJ databases">
        <authorList>
            <person name="Cremers G."/>
        </authorList>
    </citation>
    <scope>NUCLEOTIDE SEQUENCE [LARGE SCALE GENOMIC DNA]</scope>
</reference>
<evidence type="ECO:0000256" key="2">
    <source>
        <dbReference type="ARBA" id="ARBA00022475"/>
    </source>
</evidence>
<keyword evidence="9" id="KW-1185">Reference proteome</keyword>
<dbReference type="GO" id="GO:0005886">
    <property type="term" value="C:plasma membrane"/>
    <property type="evidence" value="ECO:0007669"/>
    <property type="project" value="UniProtKB-SubCell"/>
</dbReference>
<evidence type="ECO:0000256" key="1">
    <source>
        <dbReference type="ARBA" id="ARBA00004651"/>
    </source>
</evidence>